<dbReference type="Pfam" id="PF03713">
    <property type="entry name" value="DUF305"/>
    <property type="match status" value="1"/>
</dbReference>
<dbReference type="EMBL" id="JAVRHT010000001">
    <property type="protein sequence ID" value="MDT0630316.1"/>
    <property type="molecule type" value="Genomic_DNA"/>
</dbReference>
<comment type="caution">
    <text evidence="3">The sequence shown here is derived from an EMBL/GenBank/DDBJ whole genome shotgun (WGS) entry which is preliminary data.</text>
</comment>
<gene>
    <name evidence="3" type="ORF">RM540_01015</name>
</gene>
<sequence length="235" mass="25158">MTRRPPPFRLLALVLALGAGGAAAQTTPPSTAELEALYWARQDSALARYTDADVRYMTGMIGHHAQALVMADMAATHGASPAVRRLAARIDNAQRDEIRSMQRWLTDRGQSAPEVRPDGTAPMAHGMDHGTDMDHGGHEGHGAGMAMDHASMPGMLSPAQLAELDAARGADFDRLFLAYMIQHHGGAVVMVDELFAADGAAQDGATFKLASDVQVDQRTEIARMQQMLDAMVGDE</sequence>
<dbReference type="Proteomes" id="UP001267426">
    <property type="component" value="Unassembled WGS sequence"/>
</dbReference>
<evidence type="ECO:0000259" key="2">
    <source>
        <dbReference type="Pfam" id="PF03713"/>
    </source>
</evidence>
<feature type="domain" description="DUF305" evidence="2">
    <location>
        <begin position="53"/>
        <end position="228"/>
    </location>
</feature>
<dbReference type="InterPro" id="IPR005183">
    <property type="entry name" value="DUF305_CopM-like"/>
</dbReference>
<dbReference type="PANTHER" id="PTHR36933:SF1">
    <property type="entry name" value="SLL0788 PROTEIN"/>
    <property type="match status" value="1"/>
</dbReference>
<proteinExistence type="predicted"/>
<dbReference type="RefSeq" id="WP_311661337.1">
    <property type="nucleotide sequence ID" value="NZ_JAVRHT010000001.1"/>
</dbReference>
<dbReference type="Gene3D" id="1.20.1260.10">
    <property type="match status" value="1"/>
</dbReference>
<evidence type="ECO:0000313" key="4">
    <source>
        <dbReference type="Proteomes" id="UP001267426"/>
    </source>
</evidence>
<organism evidence="3 4">
    <name type="scientific">Rubrivirga litoralis</name>
    <dbReference type="NCBI Taxonomy" id="3075598"/>
    <lineage>
        <taxon>Bacteria</taxon>
        <taxon>Pseudomonadati</taxon>
        <taxon>Rhodothermota</taxon>
        <taxon>Rhodothermia</taxon>
        <taxon>Rhodothermales</taxon>
        <taxon>Rubricoccaceae</taxon>
        <taxon>Rubrivirga</taxon>
    </lineage>
</organism>
<reference evidence="3 4" key="1">
    <citation type="submission" date="2023-09" db="EMBL/GenBank/DDBJ databases">
        <authorList>
            <person name="Rey-Velasco X."/>
        </authorList>
    </citation>
    <scope>NUCLEOTIDE SEQUENCE [LARGE SCALE GENOMIC DNA]</scope>
    <source>
        <strain evidence="3 4">F394</strain>
    </source>
</reference>
<feature type="signal peptide" evidence="1">
    <location>
        <begin position="1"/>
        <end position="24"/>
    </location>
</feature>
<dbReference type="PANTHER" id="PTHR36933">
    <property type="entry name" value="SLL0788 PROTEIN"/>
    <property type="match status" value="1"/>
</dbReference>
<keyword evidence="4" id="KW-1185">Reference proteome</keyword>
<accession>A0ABU3BM15</accession>
<protein>
    <submittedName>
        <fullName evidence="3">DUF305 domain-containing protein</fullName>
    </submittedName>
</protein>
<name>A0ABU3BM15_9BACT</name>
<keyword evidence="1" id="KW-0732">Signal</keyword>
<feature type="chain" id="PRO_5045920946" evidence="1">
    <location>
        <begin position="25"/>
        <end position="235"/>
    </location>
</feature>
<evidence type="ECO:0000313" key="3">
    <source>
        <dbReference type="EMBL" id="MDT0630316.1"/>
    </source>
</evidence>
<evidence type="ECO:0000256" key="1">
    <source>
        <dbReference type="SAM" id="SignalP"/>
    </source>
</evidence>
<dbReference type="InterPro" id="IPR012347">
    <property type="entry name" value="Ferritin-like"/>
</dbReference>